<dbReference type="EMBL" id="JAKTMA010000031">
    <property type="protein sequence ID" value="MCR0234326.1"/>
    <property type="molecule type" value="Genomic_DNA"/>
</dbReference>
<name>A0AAP2XW17_CLOIN</name>
<evidence type="ECO:0000313" key="2">
    <source>
        <dbReference type="Proteomes" id="UP001203972"/>
    </source>
</evidence>
<reference evidence="1" key="1">
    <citation type="journal article" date="2022" name="Clin. Infect. Dis.">
        <title>Association between Clostridium innocuum and antibiotic-associated diarrhea in adults and children: A cross-sectional study and comparative genomics analysis.</title>
        <authorList>
            <person name="Cherny K.E."/>
            <person name="Muscat E.B."/>
            <person name="Balaji A."/>
            <person name="Mukherjee J."/>
            <person name="Ozer E.A."/>
            <person name="Angarone M.P."/>
            <person name="Hauser A.R."/>
            <person name="Sichel J.S."/>
            <person name="Amponsah E."/>
            <person name="Kociolek L.K."/>
        </authorList>
    </citation>
    <scope>NUCLEOTIDE SEQUENCE</scope>
    <source>
        <strain evidence="1">NU1-AC-029v</strain>
    </source>
</reference>
<gene>
    <name evidence="1" type="ORF">MKC95_16270</name>
</gene>
<dbReference type="RefSeq" id="WP_055200354.1">
    <property type="nucleotide sequence ID" value="NZ_BAABXQ010000007.1"/>
</dbReference>
<sequence>MKIGQNTYKLILLDTNALREIVTNTNLSGKGFLQTFFTGESSYAPCFSIYNVIELMPYEDIYEKFLEYFSIIPCLMTFPAKSIFQVEVDCYTKGIPFEITNQVAYAFTPLSTEIGYNCKHFFDNLVNQTSLMDTIHSEINNFPSIAKDWEFKRDNTKWMLKQQHLPLNMIDDKFYKFHEAQTVVKDLVNFGIPVTSNIDISKLPASRMMEYSQFLRIFKTQKTIKPNDVMDVLISSIAPYVDAVITENFQADVYKKAKKLIPQIKELEIYRLKDIRMDA</sequence>
<protein>
    <submittedName>
        <fullName evidence="1">Uncharacterized protein</fullName>
    </submittedName>
</protein>
<organism evidence="1 2">
    <name type="scientific">Clostridium innocuum</name>
    <dbReference type="NCBI Taxonomy" id="1522"/>
    <lineage>
        <taxon>Bacteria</taxon>
        <taxon>Bacillati</taxon>
        <taxon>Bacillota</taxon>
        <taxon>Clostridia</taxon>
        <taxon>Eubacteriales</taxon>
        <taxon>Clostridiaceae</taxon>
        <taxon>Clostridium</taxon>
    </lineage>
</organism>
<comment type="caution">
    <text evidence="1">The sequence shown here is derived from an EMBL/GenBank/DDBJ whole genome shotgun (WGS) entry which is preliminary data.</text>
</comment>
<dbReference type="Proteomes" id="UP001203972">
    <property type="component" value="Unassembled WGS sequence"/>
</dbReference>
<evidence type="ECO:0000313" key="1">
    <source>
        <dbReference type="EMBL" id="MCR0234326.1"/>
    </source>
</evidence>
<accession>A0AAP2XW17</accession>
<proteinExistence type="predicted"/>
<dbReference type="AlphaFoldDB" id="A0AAP2XW17"/>